<dbReference type="PRINTS" id="PR00452">
    <property type="entry name" value="SH3DOMAIN"/>
</dbReference>
<organism evidence="5 6">
    <name type="scientific">Glossina palpalis gambiensis</name>
    <dbReference type="NCBI Taxonomy" id="67801"/>
    <lineage>
        <taxon>Eukaryota</taxon>
        <taxon>Metazoa</taxon>
        <taxon>Ecdysozoa</taxon>
        <taxon>Arthropoda</taxon>
        <taxon>Hexapoda</taxon>
        <taxon>Insecta</taxon>
        <taxon>Pterygota</taxon>
        <taxon>Neoptera</taxon>
        <taxon>Endopterygota</taxon>
        <taxon>Diptera</taxon>
        <taxon>Brachycera</taxon>
        <taxon>Muscomorpha</taxon>
        <taxon>Hippoboscoidea</taxon>
        <taxon>Glossinidae</taxon>
        <taxon>Glossina</taxon>
    </lineage>
</organism>
<dbReference type="AlphaFoldDB" id="A0A1B0AX36"/>
<keyword evidence="3" id="KW-0812">Transmembrane</keyword>
<dbReference type="InterPro" id="IPR036028">
    <property type="entry name" value="SH3-like_dom_sf"/>
</dbReference>
<dbReference type="Proteomes" id="UP000092460">
    <property type="component" value="Unassembled WGS sequence"/>
</dbReference>
<accession>A0A1B0AX36</accession>
<evidence type="ECO:0000313" key="6">
    <source>
        <dbReference type="Proteomes" id="UP000092460"/>
    </source>
</evidence>
<dbReference type="CDD" id="cd11849">
    <property type="entry name" value="SH3_SPIN90"/>
    <property type="match status" value="1"/>
</dbReference>
<dbReference type="SMART" id="SM00326">
    <property type="entry name" value="SH3"/>
    <property type="match status" value="1"/>
</dbReference>
<dbReference type="InterPro" id="IPR035514">
    <property type="entry name" value="SPIN90_SH3"/>
</dbReference>
<evidence type="ECO:0000259" key="4">
    <source>
        <dbReference type="PROSITE" id="PS50002"/>
    </source>
</evidence>
<protein>
    <recommendedName>
        <fullName evidence="4">SH3 domain-containing protein</fullName>
    </recommendedName>
</protein>
<keyword evidence="6" id="KW-1185">Reference proteome</keyword>
<evidence type="ECO:0000256" key="1">
    <source>
        <dbReference type="ARBA" id="ARBA00022443"/>
    </source>
</evidence>
<keyword evidence="3" id="KW-1133">Transmembrane helix</keyword>
<dbReference type="EMBL" id="JXJN01004991">
    <property type="status" value="NOT_ANNOTATED_CDS"/>
    <property type="molecule type" value="Genomic_DNA"/>
</dbReference>
<feature type="transmembrane region" description="Helical" evidence="3">
    <location>
        <begin position="68"/>
        <end position="90"/>
    </location>
</feature>
<dbReference type="SUPFAM" id="SSF50044">
    <property type="entry name" value="SH3-domain"/>
    <property type="match status" value="1"/>
</dbReference>
<dbReference type="FunFam" id="2.30.30.40:FF:000269">
    <property type="entry name" value="SH3 adapter protein SPIN90"/>
    <property type="match status" value="1"/>
</dbReference>
<feature type="domain" description="SH3" evidence="4">
    <location>
        <begin position="2"/>
        <end position="64"/>
    </location>
</feature>
<dbReference type="InterPro" id="IPR001452">
    <property type="entry name" value="SH3_domain"/>
</dbReference>
<dbReference type="STRING" id="67801.A0A1B0AX36"/>
<dbReference type="VEuPathDB" id="VectorBase:GPPI011646"/>
<proteinExistence type="predicted"/>
<evidence type="ECO:0000256" key="2">
    <source>
        <dbReference type="PROSITE-ProRule" id="PRU00192"/>
    </source>
</evidence>
<dbReference type="Pfam" id="PF00018">
    <property type="entry name" value="SH3_1"/>
    <property type="match status" value="1"/>
</dbReference>
<keyword evidence="1 2" id="KW-0728">SH3 domain</keyword>
<sequence>MDNIEMLKALYDFQAVYPKTISFDEGEYFILYQTSARQRNWWQVVSMKGNIGFVPSNYVMKIKQKKRLSVLVVNKFLINALLGIVCMLSASASASASPSPSPSPLSSSST</sequence>
<name>A0A1B0AX36_9MUSC</name>
<reference evidence="6" key="1">
    <citation type="submission" date="2015-01" db="EMBL/GenBank/DDBJ databases">
        <authorList>
            <person name="Aksoy S."/>
            <person name="Warren W."/>
            <person name="Wilson R.K."/>
        </authorList>
    </citation>
    <scope>NUCLEOTIDE SEQUENCE [LARGE SCALE GENOMIC DNA]</scope>
    <source>
        <strain evidence="6">IAEA</strain>
    </source>
</reference>
<dbReference type="PROSITE" id="PS50002">
    <property type="entry name" value="SH3"/>
    <property type="match status" value="1"/>
</dbReference>
<dbReference type="Gene3D" id="2.30.30.40">
    <property type="entry name" value="SH3 Domains"/>
    <property type="match status" value="1"/>
</dbReference>
<evidence type="ECO:0000256" key="3">
    <source>
        <dbReference type="SAM" id="Phobius"/>
    </source>
</evidence>
<reference evidence="5" key="2">
    <citation type="submission" date="2020-05" db="UniProtKB">
        <authorList>
            <consortium name="EnsemblMetazoa"/>
        </authorList>
    </citation>
    <scope>IDENTIFICATION</scope>
    <source>
        <strain evidence="5">IAEA</strain>
    </source>
</reference>
<keyword evidence="3" id="KW-0472">Membrane</keyword>
<evidence type="ECO:0000313" key="5">
    <source>
        <dbReference type="EnsemblMetazoa" id="GPPI011646-PA"/>
    </source>
</evidence>
<dbReference type="EnsemblMetazoa" id="GPPI011646-RA">
    <property type="protein sequence ID" value="GPPI011646-PA"/>
    <property type="gene ID" value="GPPI011646"/>
</dbReference>